<name>A0A3N6T373_BRACR</name>
<accession>A0A3N6T373</accession>
<protein>
    <submittedName>
        <fullName evidence="1">Uncharacterized protein</fullName>
    </submittedName>
</protein>
<comment type="caution">
    <text evidence="1">The sequence shown here is derived from an EMBL/GenBank/DDBJ whole genome shotgun (WGS) entry which is preliminary data.</text>
</comment>
<reference evidence="2" key="2">
    <citation type="submission" date="2019-12" db="EMBL/GenBank/DDBJ databases">
        <authorList>
            <person name="Studholme D.J."/>
            <person name="Sarris P."/>
        </authorList>
    </citation>
    <scope>NUCLEOTIDE SEQUENCE</scope>
    <source>
        <strain evidence="2">PFS-1207/04</strain>
        <tissue evidence="2">Leaf</tissue>
    </source>
</reference>
<dbReference type="AlphaFoldDB" id="A0A3N6T373"/>
<dbReference type="EMBL" id="QGKY02001015">
    <property type="protein sequence ID" value="KAF2573100.1"/>
    <property type="molecule type" value="Genomic_DNA"/>
</dbReference>
<dbReference type="OrthoDB" id="10573504at2759"/>
<keyword evidence="3" id="KW-1185">Reference proteome</keyword>
<evidence type="ECO:0000313" key="1">
    <source>
        <dbReference type="EMBL" id="KAF2573100.1"/>
    </source>
</evidence>
<evidence type="ECO:0000313" key="2">
    <source>
        <dbReference type="EMBL" id="KAF3561273.1"/>
    </source>
</evidence>
<reference evidence="2 3" key="3">
    <citation type="journal article" date="2020" name="BMC Genomics">
        <title>Intraspecific diversification of the crop wild relative Brassica cretica Lam. using demographic model selection.</title>
        <authorList>
            <person name="Kioukis A."/>
            <person name="Michalopoulou V.A."/>
            <person name="Briers L."/>
            <person name="Pirintsos S."/>
            <person name="Studholme D.J."/>
            <person name="Pavlidis P."/>
            <person name="Sarris P.F."/>
        </authorList>
    </citation>
    <scope>NUCLEOTIDE SEQUENCE [LARGE SCALE GENOMIC DNA]</scope>
    <source>
        <strain evidence="3">cv. PFS-1207/04</strain>
        <strain evidence="2">PFS-1207/04</strain>
    </source>
</reference>
<gene>
    <name evidence="2" type="ORF">DY000_02016612</name>
    <name evidence="1" type="ORF">F2Q70_00004543</name>
</gene>
<organism evidence="1">
    <name type="scientific">Brassica cretica</name>
    <name type="common">Mustard</name>
    <dbReference type="NCBI Taxonomy" id="69181"/>
    <lineage>
        <taxon>Eukaryota</taxon>
        <taxon>Viridiplantae</taxon>
        <taxon>Streptophyta</taxon>
        <taxon>Embryophyta</taxon>
        <taxon>Tracheophyta</taxon>
        <taxon>Spermatophyta</taxon>
        <taxon>Magnoliopsida</taxon>
        <taxon>eudicotyledons</taxon>
        <taxon>Gunneridae</taxon>
        <taxon>Pentapetalae</taxon>
        <taxon>rosids</taxon>
        <taxon>malvids</taxon>
        <taxon>Brassicales</taxon>
        <taxon>Brassicaceae</taxon>
        <taxon>Brassiceae</taxon>
        <taxon>Brassica</taxon>
    </lineage>
</organism>
<sequence>MDQDCLVSWSQHNQTDKEERRLIISRTQEVSMSQLMEGQQEESTPETKWITKKIMKQQKCTSWNYKEARATRGMWGYENFMRHSLKLLISSAVVSLSTEITKVLRLQNGSSQTSPLLPYGVSSILNLKHGLGKTFSSNSNAELNDLLSNTSEFNLTKYSAKWTQLSPLILHFQSFLPVFAAGTGIDVLFSTYLRFIDKSTYLRFIGKSTTISDISVELQVMTLKERDTD</sequence>
<reference evidence="1" key="1">
    <citation type="submission" date="2019-12" db="EMBL/GenBank/DDBJ databases">
        <title>Genome sequencing and annotation of Brassica cretica.</title>
        <authorList>
            <person name="Studholme D.J."/>
            <person name="Sarris P.F."/>
        </authorList>
    </citation>
    <scope>NUCLEOTIDE SEQUENCE</scope>
    <source>
        <strain evidence="1">PFS-102/07</strain>
        <tissue evidence="1">Leaf</tissue>
    </source>
</reference>
<dbReference type="Proteomes" id="UP000266723">
    <property type="component" value="Unassembled WGS sequence"/>
</dbReference>
<dbReference type="EMBL" id="QGKV02000759">
    <property type="protein sequence ID" value="KAF3561273.1"/>
    <property type="molecule type" value="Genomic_DNA"/>
</dbReference>
<evidence type="ECO:0000313" key="3">
    <source>
        <dbReference type="Proteomes" id="UP000266723"/>
    </source>
</evidence>
<proteinExistence type="predicted"/>